<dbReference type="Proteomes" id="UP001169063">
    <property type="component" value="Unassembled WGS sequence"/>
</dbReference>
<protein>
    <submittedName>
        <fullName evidence="2">Uncharacterized protein</fullName>
    </submittedName>
</protein>
<proteinExistence type="predicted"/>
<sequence>MDIFSFISEDELDRLPDDPQEAFIEMSRIAYRSLGDRLGNLDLSNDSNDWEYINEARLAFMNVMAAAASRYEIDGMSAYALPSVRDFQTADYRQFKSDLDHCVTQLTISRSLRRRSRIVRVSGKVRDRLTQHVDALRGEVEKSNLPEAQAKALLRRLDDFERELDKRRIPIFELAWLAVEIACAPGDLWSSQQLVSGLMQNVYEAVAEARSEEERAKALLGQEPQKAIAPPNRKASPTKPTFDMDDDIPF</sequence>
<dbReference type="EMBL" id="JAUKTR010000004">
    <property type="protein sequence ID" value="MDO1559842.1"/>
    <property type="molecule type" value="Genomic_DNA"/>
</dbReference>
<evidence type="ECO:0000256" key="1">
    <source>
        <dbReference type="SAM" id="MobiDB-lite"/>
    </source>
</evidence>
<feature type="region of interest" description="Disordered" evidence="1">
    <location>
        <begin position="214"/>
        <end position="250"/>
    </location>
</feature>
<gene>
    <name evidence="2" type="ORF">Q0812_10430</name>
</gene>
<comment type="caution">
    <text evidence="2">The sequence shown here is derived from an EMBL/GenBank/DDBJ whole genome shotgun (WGS) entry which is preliminary data.</text>
</comment>
<keyword evidence="3" id="KW-1185">Reference proteome</keyword>
<organism evidence="2 3">
    <name type="scientific">Peiella sedimenti</name>
    <dbReference type="NCBI Taxonomy" id="3061083"/>
    <lineage>
        <taxon>Bacteria</taxon>
        <taxon>Pseudomonadati</taxon>
        <taxon>Pseudomonadota</taxon>
        <taxon>Alphaproteobacteria</taxon>
        <taxon>Caulobacterales</taxon>
        <taxon>Caulobacteraceae</taxon>
        <taxon>Peiella</taxon>
    </lineage>
</organism>
<accession>A0ABT8SMP6</accession>
<reference evidence="2" key="1">
    <citation type="submission" date="2023-07" db="EMBL/GenBank/DDBJ databases">
        <title>Brevundimonas soil sp. nov., isolated from the soil of chemical plant.</title>
        <authorList>
            <person name="Wu N."/>
        </authorList>
    </citation>
    <scope>NUCLEOTIDE SEQUENCE</scope>
    <source>
        <strain evidence="2">XZ-24</strain>
    </source>
</reference>
<evidence type="ECO:0000313" key="2">
    <source>
        <dbReference type="EMBL" id="MDO1559842.1"/>
    </source>
</evidence>
<evidence type="ECO:0000313" key="3">
    <source>
        <dbReference type="Proteomes" id="UP001169063"/>
    </source>
</evidence>
<name>A0ABT8SMP6_9CAUL</name>
<dbReference type="RefSeq" id="WP_302110274.1">
    <property type="nucleotide sequence ID" value="NZ_JAUKTR010000004.1"/>
</dbReference>